<name>A0A392MMX7_9FABA</name>
<organism evidence="1 2">
    <name type="scientific">Trifolium medium</name>
    <dbReference type="NCBI Taxonomy" id="97028"/>
    <lineage>
        <taxon>Eukaryota</taxon>
        <taxon>Viridiplantae</taxon>
        <taxon>Streptophyta</taxon>
        <taxon>Embryophyta</taxon>
        <taxon>Tracheophyta</taxon>
        <taxon>Spermatophyta</taxon>
        <taxon>Magnoliopsida</taxon>
        <taxon>eudicotyledons</taxon>
        <taxon>Gunneridae</taxon>
        <taxon>Pentapetalae</taxon>
        <taxon>rosids</taxon>
        <taxon>fabids</taxon>
        <taxon>Fabales</taxon>
        <taxon>Fabaceae</taxon>
        <taxon>Papilionoideae</taxon>
        <taxon>50 kb inversion clade</taxon>
        <taxon>NPAAA clade</taxon>
        <taxon>Hologalegina</taxon>
        <taxon>IRL clade</taxon>
        <taxon>Trifolieae</taxon>
        <taxon>Trifolium</taxon>
    </lineage>
</organism>
<dbReference type="Proteomes" id="UP000265520">
    <property type="component" value="Unassembled WGS sequence"/>
</dbReference>
<proteinExistence type="predicted"/>
<evidence type="ECO:0000313" key="2">
    <source>
        <dbReference type="Proteomes" id="UP000265520"/>
    </source>
</evidence>
<dbReference type="Gene3D" id="2.40.50.140">
    <property type="entry name" value="Nucleic acid-binding proteins"/>
    <property type="match status" value="1"/>
</dbReference>
<keyword evidence="2" id="KW-1185">Reference proteome</keyword>
<reference evidence="1 2" key="1">
    <citation type="journal article" date="2018" name="Front. Plant Sci.">
        <title>Red Clover (Trifolium pratense) and Zigzag Clover (T. medium) - A Picture of Genomic Similarities and Differences.</title>
        <authorList>
            <person name="Dluhosova J."/>
            <person name="Istvanek J."/>
            <person name="Nedelnik J."/>
            <person name="Repkova J."/>
        </authorList>
    </citation>
    <scope>NUCLEOTIDE SEQUENCE [LARGE SCALE GENOMIC DNA]</scope>
    <source>
        <strain evidence="2">cv. 10/8</strain>
        <tissue evidence="1">Leaf</tissue>
    </source>
</reference>
<accession>A0A392MMX7</accession>
<dbReference type="EMBL" id="LXQA010014990">
    <property type="protein sequence ID" value="MCH88857.1"/>
    <property type="molecule type" value="Genomic_DNA"/>
</dbReference>
<sequence>MDMSDDFGCKDANEAFIKFLGGHKISRLIDLYDLKDVIVFVLACYYDVVEGVDMWYRDNLNKTNPRFRLKLFVGDQNDEANFMMFDGVVNTIAPKTCEILRSLDEGSSKFPIELEEMIGDPILFKIKKTDHCDACGSMSIEEDGCNDQANVGLESSNENDVRCAKRKAKDSVDTLKDET</sequence>
<feature type="non-terminal residue" evidence="1">
    <location>
        <position position="179"/>
    </location>
</feature>
<gene>
    <name evidence="1" type="ORF">A2U01_0009750</name>
</gene>
<dbReference type="SUPFAM" id="SSF50249">
    <property type="entry name" value="Nucleic acid-binding proteins"/>
    <property type="match status" value="1"/>
</dbReference>
<dbReference type="InterPro" id="IPR012340">
    <property type="entry name" value="NA-bd_OB-fold"/>
</dbReference>
<protein>
    <submittedName>
        <fullName evidence="1">Uncharacterized protein</fullName>
    </submittedName>
</protein>
<evidence type="ECO:0000313" key="1">
    <source>
        <dbReference type="EMBL" id="MCH88857.1"/>
    </source>
</evidence>
<comment type="caution">
    <text evidence="1">The sequence shown here is derived from an EMBL/GenBank/DDBJ whole genome shotgun (WGS) entry which is preliminary data.</text>
</comment>
<dbReference type="AlphaFoldDB" id="A0A392MMX7"/>